<dbReference type="InParanoid" id="A0A1C7N4E1"/>
<dbReference type="Proteomes" id="UP000093000">
    <property type="component" value="Unassembled WGS sequence"/>
</dbReference>
<dbReference type="AlphaFoldDB" id="A0A1C7N4E1"/>
<organism evidence="1 2">
    <name type="scientific">Choanephora cucurbitarum</name>
    <dbReference type="NCBI Taxonomy" id="101091"/>
    <lineage>
        <taxon>Eukaryota</taxon>
        <taxon>Fungi</taxon>
        <taxon>Fungi incertae sedis</taxon>
        <taxon>Mucoromycota</taxon>
        <taxon>Mucoromycotina</taxon>
        <taxon>Mucoromycetes</taxon>
        <taxon>Mucorales</taxon>
        <taxon>Mucorineae</taxon>
        <taxon>Choanephoraceae</taxon>
        <taxon>Choanephoroideae</taxon>
        <taxon>Choanephora</taxon>
    </lineage>
</organism>
<reference evidence="1 2" key="1">
    <citation type="submission" date="2016-03" db="EMBL/GenBank/DDBJ databases">
        <title>Choanephora cucurbitarum.</title>
        <authorList>
            <person name="Min B."/>
            <person name="Park H."/>
            <person name="Park J.-H."/>
            <person name="Shin H.-D."/>
            <person name="Choi I.-G."/>
        </authorList>
    </citation>
    <scope>NUCLEOTIDE SEQUENCE [LARGE SCALE GENOMIC DNA]</scope>
    <source>
        <strain evidence="1 2">KUS-F28377</strain>
    </source>
</reference>
<protein>
    <recommendedName>
        <fullName evidence="3">MULE transposase domain-containing protein</fullName>
    </recommendedName>
</protein>
<gene>
    <name evidence="1" type="ORF">A0J61_08053</name>
</gene>
<dbReference type="EMBL" id="LUGH01000587">
    <property type="protein sequence ID" value="OBZ83897.1"/>
    <property type="molecule type" value="Genomic_DNA"/>
</dbReference>
<name>A0A1C7N4E1_9FUNG</name>
<proteinExistence type="predicted"/>
<comment type="caution">
    <text evidence="1">The sequence shown here is derived from an EMBL/GenBank/DDBJ whole genome shotgun (WGS) entry which is preliminary data.</text>
</comment>
<dbReference type="OrthoDB" id="2422867at2759"/>
<accession>A0A1C7N4E1</accession>
<evidence type="ECO:0000313" key="1">
    <source>
        <dbReference type="EMBL" id="OBZ83897.1"/>
    </source>
</evidence>
<keyword evidence="2" id="KW-1185">Reference proteome</keyword>
<evidence type="ECO:0008006" key="3">
    <source>
        <dbReference type="Google" id="ProtNLM"/>
    </source>
</evidence>
<sequence length="125" mass="14450">MLKAKNINYMKKKDLENMQQQFRSGSDMTSFATNLQRKQYNVRYTTNTENRITAAFFIRDSAIKELRKLPESVVVDATHKSNCHLFTFINSVIARTVASKERPQELATIPITAALTRRKTNSNYE</sequence>
<evidence type="ECO:0000313" key="2">
    <source>
        <dbReference type="Proteomes" id="UP000093000"/>
    </source>
</evidence>